<dbReference type="PANTHER" id="PTHR35526">
    <property type="entry name" value="ANTI-SIGMA-F FACTOR RSBW-RELATED"/>
    <property type="match status" value="1"/>
</dbReference>
<dbReference type="GO" id="GO:0004674">
    <property type="term" value="F:protein serine/threonine kinase activity"/>
    <property type="evidence" value="ECO:0007669"/>
    <property type="project" value="UniProtKB-KW"/>
</dbReference>
<evidence type="ECO:0000313" key="4">
    <source>
        <dbReference type="EMBL" id="AGZ41727.1"/>
    </source>
</evidence>
<feature type="domain" description="Histidine kinase/HSP90-like ATPase" evidence="2">
    <location>
        <begin position="197"/>
        <end position="306"/>
    </location>
</feature>
<evidence type="ECO:0000259" key="3">
    <source>
        <dbReference type="Pfam" id="PF14417"/>
    </source>
</evidence>
<dbReference type="NCBIfam" id="NF041045">
    <property type="entry name" value="RsbA_anti_sig"/>
    <property type="match status" value="1"/>
</dbReference>
<dbReference type="HOGENOM" id="CLU_072253_0_0_11"/>
<evidence type="ECO:0000259" key="2">
    <source>
        <dbReference type="Pfam" id="PF13581"/>
    </source>
</evidence>
<keyword evidence="5" id="KW-1185">Reference proteome</keyword>
<dbReference type="STRING" id="1246995.AFR_17245"/>
<evidence type="ECO:0000256" key="1">
    <source>
        <dbReference type="ARBA" id="ARBA00022527"/>
    </source>
</evidence>
<dbReference type="Proteomes" id="UP000017746">
    <property type="component" value="Chromosome"/>
</dbReference>
<dbReference type="EMBL" id="CP006272">
    <property type="protein sequence ID" value="AGZ41727.1"/>
    <property type="molecule type" value="Genomic_DNA"/>
</dbReference>
<dbReference type="PANTHER" id="PTHR35526:SF3">
    <property type="entry name" value="ANTI-SIGMA-F FACTOR RSBW"/>
    <property type="match status" value="1"/>
</dbReference>
<dbReference type="CDD" id="cd16936">
    <property type="entry name" value="HATPase_RsbW-like"/>
    <property type="match status" value="1"/>
</dbReference>
<evidence type="ECO:0000313" key="5">
    <source>
        <dbReference type="Proteomes" id="UP000017746"/>
    </source>
</evidence>
<dbReference type="InterPro" id="IPR025847">
    <property type="entry name" value="MEDS_domain"/>
</dbReference>
<dbReference type="eggNOG" id="COG2172">
    <property type="taxonomic scope" value="Bacteria"/>
</dbReference>
<protein>
    <submittedName>
        <fullName evidence="4">Anti-sigma regulatory factor (Ser/Thr protein kinase)</fullName>
    </submittedName>
</protein>
<dbReference type="Pfam" id="PF13581">
    <property type="entry name" value="HATPase_c_2"/>
    <property type="match status" value="1"/>
</dbReference>
<dbReference type="InterPro" id="IPR003594">
    <property type="entry name" value="HATPase_dom"/>
</dbReference>
<dbReference type="OrthoDB" id="4088450at2"/>
<proteinExistence type="predicted"/>
<dbReference type="RefSeq" id="WP_023361928.1">
    <property type="nucleotide sequence ID" value="NC_022657.1"/>
</dbReference>
<name>U5VY69_9ACTN</name>
<dbReference type="KEGG" id="afs:AFR_17245"/>
<dbReference type="PATRIC" id="fig|1246995.3.peg.3497"/>
<keyword evidence="4" id="KW-0418">Kinase</keyword>
<dbReference type="AlphaFoldDB" id="U5VY69"/>
<dbReference type="InterPro" id="IPR047718">
    <property type="entry name" value="RsbA-like_anti_sig"/>
</dbReference>
<reference evidence="4 5" key="1">
    <citation type="journal article" date="2014" name="J. Biotechnol.">
        <title>Complete genome sequence of the actinobacterium Actinoplanes friuliensis HAG 010964, producer of the lipopeptide antibiotic friulimycin.</title>
        <authorList>
            <person name="Ruckert C."/>
            <person name="Szczepanowski R."/>
            <person name="Albersmeier A."/>
            <person name="Goesmann A."/>
            <person name="Fischer N."/>
            <person name="Steinkamper A."/>
            <person name="Puhler A."/>
            <person name="Biener R."/>
            <person name="Schwartz D."/>
            <person name="Kalinowski J."/>
        </authorList>
    </citation>
    <scope>NUCLEOTIDE SEQUENCE [LARGE SCALE GENOMIC DNA]</scope>
    <source>
        <strain evidence="4 5">DSM 7358</strain>
    </source>
</reference>
<keyword evidence="1" id="KW-0723">Serine/threonine-protein kinase</keyword>
<dbReference type="Pfam" id="PF14417">
    <property type="entry name" value="MEDS"/>
    <property type="match status" value="1"/>
</dbReference>
<dbReference type="InterPro" id="IPR036890">
    <property type="entry name" value="HATPase_C_sf"/>
</dbReference>
<sequence>MRDEASGCLTHDAMFYRDDHEFAATLVPYVRAGLAEGQAVAAAVTGPNITLLRDALGTDHTQVSFFDRDDWYARPATTVARWHRVLTEATRRGRRHVRLVGEVGFGGHLPSWHRYEAALNDIFAAAPVSIVCPYDTRVLPPELLDEARRTHPTVVAGEGRQPSDAYVTTAQFLLNVPEALPPVSGPPVLTMELVGGVVQARQAVTALVEANGWTGLDRADDLVLALSEITTNSLRHGGGRRELRVWVDGCTLTCEVADDGPGPADPLAGYRPPDPAGTGGRGLWISRQLCDALGIGHRDGATQVRFAVLLSH</sequence>
<accession>U5VY69</accession>
<dbReference type="InterPro" id="IPR050267">
    <property type="entry name" value="Anti-sigma-factor_SerPK"/>
</dbReference>
<dbReference type="SUPFAM" id="SSF55874">
    <property type="entry name" value="ATPase domain of HSP90 chaperone/DNA topoisomerase II/histidine kinase"/>
    <property type="match status" value="1"/>
</dbReference>
<dbReference type="Gene3D" id="3.30.565.10">
    <property type="entry name" value="Histidine kinase-like ATPase, C-terminal domain"/>
    <property type="match status" value="1"/>
</dbReference>
<feature type="domain" description="MEDS" evidence="3">
    <location>
        <begin position="10"/>
        <end position="152"/>
    </location>
</feature>
<gene>
    <name evidence="4" type="ORF">AFR_17245</name>
</gene>
<organism evidence="4 5">
    <name type="scientific">Actinoplanes friuliensis DSM 7358</name>
    <dbReference type="NCBI Taxonomy" id="1246995"/>
    <lineage>
        <taxon>Bacteria</taxon>
        <taxon>Bacillati</taxon>
        <taxon>Actinomycetota</taxon>
        <taxon>Actinomycetes</taxon>
        <taxon>Micromonosporales</taxon>
        <taxon>Micromonosporaceae</taxon>
        <taxon>Actinoplanes</taxon>
    </lineage>
</organism>
<keyword evidence="4" id="KW-0808">Transferase</keyword>